<feature type="domain" description="Protein-glutamine gamma-glutamyltransferase-like C-terminal" evidence="2">
    <location>
        <begin position="129"/>
        <end position="190"/>
    </location>
</feature>
<evidence type="ECO:0000256" key="1">
    <source>
        <dbReference type="SAM" id="Phobius"/>
    </source>
</evidence>
<accession>M8EFV7</accession>
<keyword evidence="1" id="KW-1133">Transmembrane helix</keyword>
<feature type="transmembrane region" description="Helical" evidence="1">
    <location>
        <begin position="61"/>
        <end position="82"/>
    </location>
</feature>
<dbReference type="PATRIC" id="fig|1300222.3.peg.431"/>
<gene>
    <name evidence="3" type="ORF">I532_02100</name>
</gene>
<name>M8EFV7_9BACL</name>
<evidence type="ECO:0000259" key="2">
    <source>
        <dbReference type="Pfam" id="PF13559"/>
    </source>
</evidence>
<dbReference type="RefSeq" id="WP_003386095.1">
    <property type="nucleotide sequence ID" value="NZ_APBN01000001.1"/>
</dbReference>
<evidence type="ECO:0000313" key="3">
    <source>
        <dbReference type="EMBL" id="EMT54360.1"/>
    </source>
</evidence>
<sequence>MIDSEMLTQDKERLADILARDEFGEVKKQGKSWLDALFEEILDTIARMLQSADVSPGTASVLSKVIVAAAVIGVIVFLLIWWRRMVRRGPAENQLLAREERIRTYADYLREAKERGQKEDWREGVRYSFLALLSFMQERSWVRIESWKTNWEYLDELQARQPEWETFFRTHARLFEQVWYGRAELAPAAFWESLSELERRLHGEGKHDERR</sequence>
<protein>
    <recommendedName>
        <fullName evidence="2">Protein-glutamine gamma-glutamyltransferase-like C-terminal domain-containing protein</fullName>
    </recommendedName>
</protein>
<dbReference type="AlphaFoldDB" id="M8EFV7"/>
<keyword evidence="1" id="KW-0812">Transmembrane</keyword>
<proteinExistence type="predicted"/>
<dbReference type="Pfam" id="PF13559">
    <property type="entry name" value="DUF4129"/>
    <property type="match status" value="1"/>
</dbReference>
<reference evidence="3 4" key="1">
    <citation type="submission" date="2013-03" db="EMBL/GenBank/DDBJ databases">
        <title>Assembly of a new bacterial strain Brevibacillus borstelensis AK1.</title>
        <authorList>
            <person name="Rajan I."/>
            <person name="PoliReddy D."/>
            <person name="Sugumar T."/>
            <person name="Rathinam K."/>
            <person name="Alqarawi S."/>
            <person name="Khalil A.B."/>
            <person name="Sivakumar N."/>
        </authorList>
    </citation>
    <scope>NUCLEOTIDE SEQUENCE [LARGE SCALE GENOMIC DNA]</scope>
    <source>
        <strain evidence="3 4">AK1</strain>
    </source>
</reference>
<dbReference type="OrthoDB" id="2435598at2"/>
<keyword evidence="4" id="KW-1185">Reference proteome</keyword>
<dbReference type="EMBL" id="APBN01000001">
    <property type="protein sequence ID" value="EMT54360.1"/>
    <property type="molecule type" value="Genomic_DNA"/>
</dbReference>
<dbReference type="InterPro" id="IPR025403">
    <property type="entry name" value="TgpA-like_C"/>
</dbReference>
<dbReference type="STRING" id="1300222.I532_02100"/>
<comment type="caution">
    <text evidence="3">The sequence shown here is derived from an EMBL/GenBank/DDBJ whole genome shotgun (WGS) entry which is preliminary data.</text>
</comment>
<evidence type="ECO:0000313" key="4">
    <source>
        <dbReference type="Proteomes" id="UP000012081"/>
    </source>
</evidence>
<dbReference type="Proteomes" id="UP000012081">
    <property type="component" value="Unassembled WGS sequence"/>
</dbReference>
<dbReference type="GeneID" id="89499280"/>
<organism evidence="3 4">
    <name type="scientific">Brevibacillus borstelensis AK1</name>
    <dbReference type="NCBI Taxonomy" id="1300222"/>
    <lineage>
        <taxon>Bacteria</taxon>
        <taxon>Bacillati</taxon>
        <taxon>Bacillota</taxon>
        <taxon>Bacilli</taxon>
        <taxon>Bacillales</taxon>
        <taxon>Paenibacillaceae</taxon>
        <taxon>Brevibacillus</taxon>
    </lineage>
</organism>
<keyword evidence="1" id="KW-0472">Membrane</keyword>